<dbReference type="PANTHER" id="PTHR37984:SF5">
    <property type="entry name" value="PROTEIN NYNRIN-LIKE"/>
    <property type="match status" value="1"/>
</dbReference>
<keyword evidence="1" id="KW-0694">RNA-binding</keyword>
<dbReference type="EMBL" id="AVOT02132238">
    <property type="protein sequence ID" value="MBW0588910.1"/>
    <property type="molecule type" value="Genomic_DNA"/>
</dbReference>
<keyword evidence="4" id="KW-1185">Reference proteome</keyword>
<name>A0A9Q3L0I9_9BASI</name>
<dbReference type="GO" id="GO:0015074">
    <property type="term" value="P:DNA integration"/>
    <property type="evidence" value="ECO:0007669"/>
    <property type="project" value="InterPro"/>
</dbReference>
<dbReference type="GO" id="GO:0005634">
    <property type="term" value="C:nucleus"/>
    <property type="evidence" value="ECO:0007669"/>
    <property type="project" value="UniProtKB-ARBA"/>
</dbReference>
<dbReference type="AlphaFoldDB" id="A0A9Q3L0I9"/>
<dbReference type="SUPFAM" id="SSF53098">
    <property type="entry name" value="Ribonuclease H-like"/>
    <property type="match status" value="1"/>
</dbReference>
<gene>
    <name evidence="3" type="ORF">O181_128625</name>
</gene>
<protein>
    <recommendedName>
        <fullName evidence="2">Integrase catalytic domain-containing protein</fullName>
    </recommendedName>
</protein>
<dbReference type="InterPro" id="IPR036397">
    <property type="entry name" value="RNaseH_sf"/>
</dbReference>
<dbReference type="Proteomes" id="UP000765509">
    <property type="component" value="Unassembled WGS sequence"/>
</dbReference>
<feature type="domain" description="Integrase catalytic" evidence="2">
    <location>
        <begin position="1"/>
        <end position="100"/>
    </location>
</feature>
<dbReference type="InterPro" id="IPR050951">
    <property type="entry name" value="Retrovirus_Pol_polyprotein"/>
</dbReference>
<proteinExistence type="predicted"/>
<evidence type="ECO:0000259" key="2">
    <source>
        <dbReference type="PROSITE" id="PS50994"/>
    </source>
</evidence>
<sequence length="100" mass="11295">MDWVTALPPGGDRGYNAYILLVKKYSKTLIFLPFHKYDIAMDTAIMICNKAISHKGLFQNFISDKDPKFTTELGTNLHNMLGTKLFLSTAYYPKTDGLAE</sequence>
<dbReference type="PROSITE" id="PS50994">
    <property type="entry name" value="INTEGRASE"/>
    <property type="match status" value="1"/>
</dbReference>
<comment type="caution">
    <text evidence="3">The sequence shown here is derived from an EMBL/GenBank/DDBJ whole genome shotgun (WGS) entry which is preliminary data.</text>
</comment>
<evidence type="ECO:0000313" key="3">
    <source>
        <dbReference type="EMBL" id="MBW0588910.1"/>
    </source>
</evidence>
<accession>A0A9Q3L0I9</accession>
<dbReference type="PANTHER" id="PTHR37984">
    <property type="entry name" value="PROTEIN CBG26694"/>
    <property type="match status" value="1"/>
</dbReference>
<organism evidence="3 4">
    <name type="scientific">Austropuccinia psidii MF-1</name>
    <dbReference type="NCBI Taxonomy" id="1389203"/>
    <lineage>
        <taxon>Eukaryota</taxon>
        <taxon>Fungi</taxon>
        <taxon>Dikarya</taxon>
        <taxon>Basidiomycota</taxon>
        <taxon>Pucciniomycotina</taxon>
        <taxon>Pucciniomycetes</taxon>
        <taxon>Pucciniales</taxon>
        <taxon>Sphaerophragmiaceae</taxon>
        <taxon>Austropuccinia</taxon>
    </lineage>
</organism>
<reference evidence="3" key="1">
    <citation type="submission" date="2021-03" db="EMBL/GenBank/DDBJ databases">
        <title>Draft genome sequence of rust myrtle Austropuccinia psidii MF-1, a brazilian biotype.</title>
        <authorList>
            <person name="Quecine M.C."/>
            <person name="Pachon D.M.R."/>
            <person name="Bonatelli M.L."/>
            <person name="Correr F.H."/>
            <person name="Franceschini L.M."/>
            <person name="Leite T.F."/>
            <person name="Margarido G.R.A."/>
            <person name="Almeida C.A."/>
            <person name="Ferrarezi J.A."/>
            <person name="Labate C.A."/>
        </authorList>
    </citation>
    <scope>NUCLEOTIDE SEQUENCE</scope>
    <source>
        <strain evidence="3">MF-1</strain>
    </source>
</reference>
<dbReference type="InterPro" id="IPR012337">
    <property type="entry name" value="RNaseH-like_sf"/>
</dbReference>
<evidence type="ECO:0000256" key="1">
    <source>
        <dbReference type="ARBA" id="ARBA00022884"/>
    </source>
</evidence>
<dbReference type="Gene3D" id="3.30.420.10">
    <property type="entry name" value="Ribonuclease H-like superfamily/Ribonuclease H"/>
    <property type="match status" value="1"/>
</dbReference>
<dbReference type="GO" id="GO:0003723">
    <property type="term" value="F:RNA binding"/>
    <property type="evidence" value="ECO:0007669"/>
    <property type="project" value="UniProtKB-KW"/>
</dbReference>
<dbReference type="InterPro" id="IPR001584">
    <property type="entry name" value="Integrase_cat-core"/>
</dbReference>
<evidence type="ECO:0000313" key="4">
    <source>
        <dbReference type="Proteomes" id="UP000765509"/>
    </source>
</evidence>